<reference evidence="1 2" key="1">
    <citation type="submission" date="2018-09" db="EMBL/GenBank/DDBJ databases">
        <title>Characterization of the phylogenetic diversity of five novel species belonging to the genus Bifidobacterium.</title>
        <authorList>
            <person name="Lugli G.A."/>
            <person name="Duranti S."/>
            <person name="Milani C."/>
        </authorList>
    </citation>
    <scope>NUCLEOTIDE SEQUENCE [LARGE SCALE GENOMIC DNA]</scope>
    <source>
        <strain evidence="1 2">2036B</strain>
    </source>
</reference>
<sequence>MYSKGPKPQVIMVAAFDGWNDADQCATDVIRQLVSRYPSVEVGHINRDGYYDYQVSRPIQCSIQGFRRILWPQTTFYDITISDTLQILAQLGPEPNYGWMEYCKESLRIAEEFEVGQIYTMGSMFADCPHTRPLPLELSIEGNGSDQTVEYSGPIGIPHVLDAAADEDGFATTSLWISVPKYLGTDPCPQGTLQLMQTLSKLIGTELELGDLPRKAEQWRARASVLMHNNPDLEHFVAELEHEYDMAEKARSIANSDSPAVQQLVSEAEAFLREMPDDDTEK</sequence>
<name>A0A430FT57_9BIFI</name>
<organism evidence="1 2">
    <name type="scientific">Bifidobacterium dolichotidis</name>
    <dbReference type="NCBI Taxonomy" id="2306976"/>
    <lineage>
        <taxon>Bacteria</taxon>
        <taxon>Bacillati</taxon>
        <taxon>Actinomycetota</taxon>
        <taxon>Actinomycetes</taxon>
        <taxon>Bifidobacteriales</taxon>
        <taxon>Bifidobacteriaceae</taxon>
        <taxon>Bifidobacterium</taxon>
    </lineage>
</organism>
<dbReference type="Gene3D" id="3.40.50.10900">
    <property type="entry name" value="PAC-like subunit"/>
    <property type="match status" value="1"/>
</dbReference>
<dbReference type="OrthoDB" id="150941at2"/>
<comment type="caution">
    <text evidence="1">The sequence shown here is derived from an EMBL/GenBank/DDBJ whole genome shotgun (WGS) entry which is preliminary data.</text>
</comment>
<evidence type="ECO:0000313" key="1">
    <source>
        <dbReference type="EMBL" id="RSX56056.1"/>
    </source>
</evidence>
<accession>A0A430FT57</accession>
<dbReference type="SUPFAM" id="SSF159659">
    <property type="entry name" value="Cgl1923-like"/>
    <property type="match status" value="1"/>
</dbReference>
<keyword evidence="2" id="KW-1185">Reference proteome</keyword>
<proteinExistence type="predicted"/>
<evidence type="ECO:0000313" key="2">
    <source>
        <dbReference type="Proteomes" id="UP000287609"/>
    </source>
</evidence>
<protein>
    <submittedName>
        <fullName evidence="1">Cytosolic protein</fullName>
    </submittedName>
</protein>
<gene>
    <name evidence="1" type="ORF">D2E26_0619</name>
</gene>
<dbReference type="Pfam" id="PF09754">
    <property type="entry name" value="PAC2"/>
    <property type="match status" value="1"/>
</dbReference>
<dbReference type="InterPro" id="IPR038389">
    <property type="entry name" value="PSMG2_sf"/>
</dbReference>
<dbReference type="InterPro" id="IPR008492">
    <property type="entry name" value="Rv2714-like"/>
</dbReference>
<dbReference type="AlphaFoldDB" id="A0A430FT57"/>
<dbReference type="InterPro" id="IPR019151">
    <property type="entry name" value="Proteasome_assmbl_chaperone_2"/>
</dbReference>
<dbReference type="PIRSF" id="PIRSF028754">
    <property type="entry name" value="UCP028754"/>
    <property type="match status" value="1"/>
</dbReference>
<dbReference type="EMBL" id="QXGM01000001">
    <property type="protein sequence ID" value="RSX56056.1"/>
    <property type="molecule type" value="Genomic_DNA"/>
</dbReference>
<dbReference type="Proteomes" id="UP000287609">
    <property type="component" value="Unassembled WGS sequence"/>
</dbReference>